<dbReference type="Gene3D" id="1.10.225.10">
    <property type="entry name" value="Saposin-like"/>
    <property type="match status" value="2"/>
</dbReference>
<keyword evidence="1" id="KW-0378">Hydrolase</keyword>
<evidence type="ECO:0000256" key="2">
    <source>
        <dbReference type="ARBA" id="ARBA00023145"/>
    </source>
</evidence>
<dbReference type="GO" id="GO:0006629">
    <property type="term" value="P:lipid metabolic process"/>
    <property type="evidence" value="ECO:0007669"/>
    <property type="project" value="InterPro"/>
</dbReference>
<feature type="signal peptide" evidence="5">
    <location>
        <begin position="1"/>
        <end position="23"/>
    </location>
</feature>
<organism evidence="7 8">
    <name type="scientific">Eragrostis curvula</name>
    <name type="common">weeping love grass</name>
    <dbReference type="NCBI Taxonomy" id="38414"/>
    <lineage>
        <taxon>Eukaryota</taxon>
        <taxon>Viridiplantae</taxon>
        <taxon>Streptophyta</taxon>
        <taxon>Embryophyta</taxon>
        <taxon>Tracheophyta</taxon>
        <taxon>Spermatophyta</taxon>
        <taxon>Magnoliopsida</taxon>
        <taxon>Liliopsida</taxon>
        <taxon>Poales</taxon>
        <taxon>Poaceae</taxon>
        <taxon>PACMAD clade</taxon>
        <taxon>Chloridoideae</taxon>
        <taxon>Eragrostideae</taxon>
        <taxon>Eragrostidinae</taxon>
        <taxon>Eragrostis</taxon>
    </lineage>
</organism>
<evidence type="ECO:0000259" key="6">
    <source>
        <dbReference type="PROSITE" id="PS50015"/>
    </source>
</evidence>
<keyword evidence="2" id="KW-0865">Zymogen</keyword>
<evidence type="ECO:0000256" key="3">
    <source>
        <dbReference type="ARBA" id="ARBA00023157"/>
    </source>
</evidence>
<keyword evidence="8" id="KW-1185">Reference proteome</keyword>
<dbReference type="InterPro" id="IPR051428">
    <property type="entry name" value="Sphingo_Act-Surfact_Prot"/>
</dbReference>
<dbReference type="GO" id="GO:0004190">
    <property type="term" value="F:aspartic-type endopeptidase activity"/>
    <property type="evidence" value="ECO:0007669"/>
    <property type="project" value="UniProtKB-KW"/>
</dbReference>
<accession>A0A5J9UDB3</accession>
<dbReference type="Proteomes" id="UP000324897">
    <property type="component" value="Unassembled WGS sequence"/>
</dbReference>
<keyword evidence="1" id="KW-0064">Aspartyl protease</keyword>
<evidence type="ECO:0000256" key="5">
    <source>
        <dbReference type="SAM" id="SignalP"/>
    </source>
</evidence>
<protein>
    <recommendedName>
        <fullName evidence="6">Saposin B-type domain-containing protein</fullName>
    </recommendedName>
</protein>
<dbReference type="SMART" id="SM00741">
    <property type="entry name" value="SapB"/>
    <property type="match status" value="2"/>
</dbReference>
<name>A0A5J9UDB3_9POAL</name>
<reference evidence="7 8" key="1">
    <citation type="journal article" date="2019" name="Sci. Rep.">
        <title>A high-quality genome of Eragrostis curvula grass provides insights into Poaceae evolution and supports new strategies to enhance forage quality.</title>
        <authorList>
            <person name="Carballo J."/>
            <person name="Santos B.A.C.M."/>
            <person name="Zappacosta D."/>
            <person name="Garbus I."/>
            <person name="Selva J.P."/>
            <person name="Gallo C.A."/>
            <person name="Diaz A."/>
            <person name="Albertini E."/>
            <person name="Caccamo M."/>
            <person name="Echenique V."/>
        </authorList>
    </citation>
    <scope>NUCLEOTIDE SEQUENCE [LARGE SCALE GENOMIC DNA]</scope>
    <source>
        <strain evidence="8">cv. Victoria</strain>
        <tissue evidence="7">Leaf</tissue>
    </source>
</reference>
<dbReference type="PANTHER" id="PTHR11480">
    <property type="entry name" value="SAPOSIN-RELATED"/>
    <property type="match status" value="1"/>
</dbReference>
<dbReference type="Pfam" id="PF05184">
    <property type="entry name" value="SapB_1"/>
    <property type="match status" value="2"/>
</dbReference>
<gene>
    <name evidence="7" type="ORF">EJB05_31312</name>
</gene>
<keyword evidence="1" id="KW-0645">Protease</keyword>
<dbReference type="PANTHER" id="PTHR11480:SF3">
    <property type="entry name" value="BCDNA.GH08312"/>
    <property type="match status" value="1"/>
</dbReference>
<dbReference type="AlphaFoldDB" id="A0A5J9UDB3"/>
<comment type="caution">
    <text evidence="7">The sequence shown here is derived from an EMBL/GenBank/DDBJ whole genome shotgun (WGS) entry which is preliminary data.</text>
</comment>
<evidence type="ECO:0000256" key="4">
    <source>
        <dbReference type="ARBA" id="ARBA00023180"/>
    </source>
</evidence>
<dbReference type="InterPro" id="IPR011001">
    <property type="entry name" value="Saposin-like"/>
</dbReference>
<dbReference type="InterPro" id="IPR008138">
    <property type="entry name" value="SapB_2"/>
</dbReference>
<keyword evidence="5" id="KW-0732">Signal</keyword>
<evidence type="ECO:0000313" key="7">
    <source>
        <dbReference type="EMBL" id="TVU21662.1"/>
    </source>
</evidence>
<feature type="domain" description="Saposin B-type" evidence="6">
    <location>
        <begin position="50"/>
        <end position="129"/>
    </location>
</feature>
<dbReference type="PROSITE" id="PS50015">
    <property type="entry name" value="SAP_B"/>
    <property type="match status" value="1"/>
</dbReference>
<keyword evidence="3" id="KW-1015">Disulfide bond</keyword>
<dbReference type="InterPro" id="IPR008139">
    <property type="entry name" value="SaposinB_dom"/>
</dbReference>
<evidence type="ECO:0000256" key="1">
    <source>
        <dbReference type="ARBA" id="ARBA00022750"/>
    </source>
</evidence>
<keyword evidence="4" id="KW-0325">Glycoprotein</keyword>
<dbReference type="Gramene" id="TVU21662">
    <property type="protein sequence ID" value="TVU21662"/>
    <property type="gene ID" value="EJB05_31312"/>
</dbReference>
<dbReference type="SUPFAM" id="SSF47862">
    <property type="entry name" value="Saposin"/>
    <property type="match status" value="2"/>
</dbReference>
<evidence type="ECO:0000313" key="8">
    <source>
        <dbReference type="Proteomes" id="UP000324897"/>
    </source>
</evidence>
<sequence>MTCSTRRLAFVLSLCIGFSVAFAGRGNLNNILAEDGSHFASQVISLTAANGKMCQLCEQYSTEALLYLKQNETKIEILSILHHACANVAPFKQQCITLVDYYIPLFFLEVSAVNPEKFCESVHLCKKGTAIRLQTRENACGLCHHVLVEVLMMLKNPNTQTEVMDLLLKSCSKAKNYEQQGNSLVRYARLRGKFVVGQSGAAEGADAKGIGDEYCRTSIGKGVGAAEGLRAAIAKVVSAAEILRAAITKVGTKVNNLAVLECLYFNASIIIPCKRLVVEYIPLILVKGQKFLETTDVCSAIHACKTGTQTSMGSVLSASS</sequence>
<dbReference type="InterPro" id="IPR007856">
    <property type="entry name" value="SapB_1"/>
</dbReference>
<feature type="chain" id="PRO_5023922310" description="Saposin B-type domain-containing protein" evidence="5">
    <location>
        <begin position="24"/>
        <end position="320"/>
    </location>
</feature>
<proteinExistence type="predicted"/>
<dbReference type="EMBL" id="RWGY01000026">
    <property type="protein sequence ID" value="TVU21662.1"/>
    <property type="molecule type" value="Genomic_DNA"/>
</dbReference>
<dbReference type="Pfam" id="PF03489">
    <property type="entry name" value="SapB_2"/>
    <property type="match status" value="2"/>
</dbReference>
<dbReference type="OrthoDB" id="69496at2759"/>